<protein>
    <submittedName>
        <fullName evidence="10">Uncharacterized protein</fullName>
    </submittedName>
</protein>
<feature type="transmembrane region" description="Helical" evidence="9">
    <location>
        <begin position="122"/>
        <end position="138"/>
    </location>
</feature>
<evidence type="ECO:0000256" key="8">
    <source>
        <dbReference type="PIRSR" id="PIRSR600175-2"/>
    </source>
</evidence>
<keyword evidence="7" id="KW-0915">Sodium</keyword>
<dbReference type="PROSITE" id="PS50267">
    <property type="entry name" value="NA_NEUROTRAN_SYMP_3"/>
    <property type="match status" value="1"/>
</dbReference>
<organism evidence="10 11">
    <name type="scientific">Gnathostoma spinigerum</name>
    <dbReference type="NCBI Taxonomy" id="75299"/>
    <lineage>
        <taxon>Eukaryota</taxon>
        <taxon>Metazoa</taxon>
        <taxon>Ecdysozoa</taxon>
        <taxon>Nematoda</taxon>
        <taxon>Chromadorea</taxon>
        <taxon>Rhabditida</taxon>
        <taxon>Spirurina</taxon>
        <taxon>Gnathostomatomorpha</taxon>
        <taxon>Gnathostomatoidea</taxon>
        <taxon>Gnathostomatidae</taxon>
        <taxon>Gnathostoma</taxon>
    </lineage>
</organism>
<evidence type="ECO:0000256" key="2">
    <source>
        <dbReference type="ARBA" id="ARBA00022448"/>
    </source>
</evidence>
<feature type="transmembrane region" description="Helical" evidence="9">
    <location>
        <begin position="244"/>
        <end position="268"/>
    </location>
</feature>
<feature type="transmembrane region" description="Helical" evidence="9">
    <location>
        <begin position="536"/>
        <end position="553"/>
    </location>
</feature>
<gene>
    <name evidence="10" type="ORF">AB6A40_006212</name>
</gene>
<evidence type="ECO:0000256" key="4">
    <source>
        <dbReference type="ARBA" id="ARBA00022847"/>
    </source>
</evidence>
<evidence type="ECO:0000256" key="9">
    <source>
        <dbReference type="SAM" id="Phobius"/>
    </source>
</evidence>
<dbReference type="PRINTS" id="PR00176">
    <property type="entry name" value="NANEUSMPORT"/>
</dbReference>
<dbReference type="InterPro" id="IPR000175">
    <property type="entry name" value="Na/ntran_symport"/>
</dbReference>
<keyword evidence="2" id="KW-0813">Transport</keyword>
<dbReference type="PANTHER" id="PTHR11616">
    <property type="entry name" value="SODIUM/CHLORIDE DEPENDENT TRANSPORTER"/>
    <property type="match status" value="1"/>
</dbReference>
<sequence>MWFEERSWSNPRMSGLITEEWRDLWSLKIDTIIVLLSSVFATTNLLNLPKLILDHGGLAFVAAYLTVVFVCVLPIFIMEMAVGQLTGRAPVQAMYNICPIFKGVGVAQILMSLLVLATMAHYLGWLMLFLFHLFWTVFTGRPGLPWLNCKNFPELQTTPCREAGSLSNLSMMTPTRLSTVSQQSSLVQFMTTLERPSPGIDVVGDFQVYILVAMGFVWILTFMAICCGVRWLGKVVHFTFLTPLILLVLLLVRSLLLSGLPEILQYFYEATKWEKMGDYMLWKAAAEQAILATGIGYGVYITVGSYNKRSNNLVGDAFIVLFGHLILTLMLVLVVIGMVGHICVRLGLQPIQLIDNGPRQMWHILAYMSYVPDTKVWSGILLFLCIFVLLNIFYLLSLNILASVEDALGAKWTRCFPRFIIAMFICALGMGLGVYQATQGGNYAHELASGYLNYVTLWVILFFELLAVGWFYCAHRLGRNLHVMLSAACCWCFGHSLLFLIYLLPIVPAGIAAINLIQYDYSLYTAGVHHWQYSELVGWVIAVIPLMPIPLLMQFTICRTCCKGPGLTKCQRLKNAVASPLHCEVVKSSNMPLPRYASTAPGYVLLPQAPLAEPETYSEVFSLYFLGTDVLTWWEKKVQIIFTHTVFTPFYEF</sequence>
<feature type="transmembrane region" description="Helical" evidence="9">
    <location>
        <begin position="58"/>
        <end position="81"/>
    </location>
</feature>
<dbReference type="GO" id="GO:0016020">
    <property type="term" value="C:membrane"/>
    <property type="evidence" value="ECO:0007669"/>
    <property type="project" value="UniProtKB-SubCell"/>
</dbReference>
<feature type="transmembrane region" description="Helical" evidence="9">
    <location>
        <begin position="416"/>
        <end position="435"/>
    </location>
</feature>
<dbReference type="InterPro" id="IPR037272">
    <property type="entry name" value="SNS_sf"/>
</dbReference>
<feature type="transmembrane region" description="Helical" evidence="9">
    <location>
        <begin position="288"/>
        <end position="306"/>
    </location>
</feature>
<feature type="transmembrane region" description="Helical" evidence="9">
    <location>
        <begin position="318"/>
        <end position="340"/>
    </location>
</feature>
<feature type="binding site" evidence="7">
    <location>
        <position position="44"/>
    </location>
    <ligand>
        <name>Na(+)</name>
        <dbReference type="ChEBI" id="CHEBI:29101"/>
        <label>2</label>
    </ligand>
</feature>
<dbReference type="Pfam" id="PF00209">
    <property type="entry name" value="SNF"/>
    <property type="match status" value="1"/>
</dbReference>
<keyword evidence="4" id="KW-0769">Symport</keyword>
<keyword evidence="5 9" id="KW-1133">Transmembrane helix</keyword>
<keyword evidence="11" id="KW-1185">Reference proteome</keyword>
<evidence type="ECO:0000313" key="11">
    <source>
        <dbReference type="Proteomes" id="UP001608902"/>
    </source>
</evidence>
<comment type="subcellular location">
    <subcellularLocation>
        <location evidence="1">Membrane</location>
        <topology evidence="1">Multi-pass membrane protein</topology>
    </subcellularLocation>
</comment>
<dbReference type="AlphaFoldDB" id="A0ABD6EHX3"/>
<evidence type="ECO:0000256" key="7">
    <source>
        <dbReference type="PIRSR" id="PIRSR600175-1"/>
    </source>
</evidence>
<dbReference type="EMBL" id="JBGFUD010004270">
    <property type="protein sequence ID" value="MFH4979503.1"/>
    <property type="molecule type" value="Genomic_DNA"/>
</dbReference>
<feature type="disulfide bond" evidence="8">
    <location>
        <begin position="149"/>
        <end position="160"/>
    </location>
</feature>
<evidence type="ECO:0000313" key="10">
    <source>
        <dbReference type="EMBL" id="MFH4979503.1"/>
    </source>
</evidence>
<name>A0ABD6EHX3_9BILA</name>
<feature type="transmembrane region" description="Helical" evidence="9">
    <location>
        <begin position="455"/>
        <end position="473"/>
    </location>
</feature>
<feature type="transmembrane region" description="Helical" evidence="9">
    <location>
        <begin position="376"/>
        <end position="396"/>
    </location>
</feature>
<feature type="transmembrane region" description="Helical" evidence="9">
    <location>
        <begin position="93"/>
        <end position="115"/>
    </location>
</feature>
<accession>A0ABD6EHX3</accession>
<dbReference type="SUPFAM" id="SSF161070">
    <property type="entry name" value="SNF-like"/>
    <property type="match status" value="1"/>
</dbReference>
<keyword evidence="6 9" id="KW-0472">Membrane</keyword>
<keyword evidence="3 9" id="KW-0812">Transmembrane</keyword>
<keyword evidence="7" id="KW-0479">Metal-binding</keyword>
<evidence type="ECO:0000256" key="5">
    <source>
        <dbReference type="ARBA" id="ARBA00022989"/>
    </source>
</evidence>
<comment type="caution">
    <text evidence="10">The sequence shown here is derived from an EMBL/GenBank/DDBJ whole genome shotgun (WGS) entry which is preliminary data.</text>
</comment>
<dbReference type="GO" id="GO:0015293">
    <property type="term" value="F:symporter activity"/>
    <property type="evidence" value="ECO:0007669"/>
    <property type="project" value="UniProtKB-KW"/>
</dbReference>
<reference evidence="10 11" key="1">
    <citation type="submission" date="2024-08" db="EMBL/GenBank/DDBJ databases">
        <title>Gnathostoma spinigerum genome.</title>
        <authorList>
            <person name="Gonzalez-Bertolin B."/>
            <person name="Monzon S."/>
            <person name="Zaballos A."/>
            <person name="Jimenez P."/>
            <person name="Dekumyoy P."/>
            <person name="Varona S."/>
            <person name="Cuesta I."/>
            <person name="Sumanam S."/>
            <person name="Adisakwattana P."/>
            <person name="Gasser R.B."/>
            <person name="Hernandez-Gonzalez A."/>
            <person name="Young N.D."/>
            <person name="Perteguer M.J."/>
        </authorList>
    </citation>
    <scope>NUCLEOTIDE SEQUENCE [LARGE SCALE GENOMIC DNA]</scope>
    <source>
        <strain evidence="10">AL3</strain>
        <tissue evidence="10">Liver</tissue>
    </source>
</reference>
<evidence type="ECO:0000256" key="1">
    <source>
        <dbReference type="ARBA" id="ARBA00004141"/>
    </source>
</evidence>
<feature type="transmembrane region" description="Helical" evidence="9">
    <location>
        <begin position="485"/>
        <end position="516"/>
    </location>
</feature>
<feature type="transmembrane region" description="Helical" evidence="9">
    <location>
        <begin position="25"/>
        <end position="46"/>
    </location>
</feature>
<dbReference type="PANTHER" id="PTHR11616:SF295">
    <property type="entry name" value="SODIUM: NEUROTRANSMITTER SYMPORTER FAMILY"/>
    <property type="match status" value="1"/>
</dbReference>
<evidence type="ECO:0000256" key="6">
    <source>
        <dbReference type="ARBA" id="ARBA00023136"/>
    </source>
</evidence>
<feature type="transmembrane region" description="Helical" evidence="9">
    <location>
        <begin position="206"/>
        <end position="232"/>
    </location>
</feature>
<dbReference type="Proteomes" id="UP001608902">
    <property type="component" value="Unassembled WGS sequence"/>
</dbReference>
<proteinExistence type="predicted"/>
<evidence type="ECO:0000256" key="3">
    <source>
        <dbReference type="ARBA" id="ARBA00022692"/>
    </source>
</evidence>
<keyword evidence="8" id="KW-1015">Disulfide bond</keyword>